<dbReference type="GO" id="GO:0030288">
    <property type="term" value="C:outer membrane-bounded periplasmic space"/>
    <property type="evidence" value="ECO:0007669"/>
    <property type="project" value="TreeGrafter"/>
</dbReference>
<evidence type="ECO:0000259" key="1">
    <source>
        <dbReference type="Pfam" id="PF00384"/>
    </source>
</evidence>
<dbReference type="PANTHER" id="PTHR43742">
    <property type="entry name" value="TRIMETHYLAMINE-N-OXIDE REDUCTASE"/>
    <property type="match status" value="1"/>
</dbReference>
<dbReference type="FunFam" id="3.40.228.10:FF:000003">
    <property type="entry name" value="Biotin sulfoxide reductase 2"/>
    <property type="match status" value="1"/>
</dbReference>
<evidence type="ECO:0000313" key="3">
    <source>
        <dbReference type="Proteomes" id="UP000254741"/>
    </source>
</evidence>
<sequence length="263" mass="30022">MILPRVVGSMEVYEQQTSWPLVLQNSKTIVLWGSDMVKNQQANWWCPDHDVYQYYEQFKEKVASGAISVISIDPVVTSTHDYLGRDKVKHIAINPQTDVPLQLALAHTLYSEKLYDKNFLDNYCVGFDQFLPYLLGEKDGQPKDAVWAEKLCGIDADTIRALARQMAGDRTQIIAGWCVQRMQHGEQWSWMVVVLAAMLGQIGLPGGGFGFGWHYNGAGTPSRKGHYFKRLLWFDDRSASTRQHGLQRLQQHHSYRAFYGCHP</sequence>
<name>A0A379T2V1_SALER</name>
<organism evidence="2 3">
    <name type="scientific">Salmonella enterica subsp. arizonae</name>
    <dbReference type="NCBI Taxonomy" id="59203"/>
    <lineage>
        <taxon>Bacteria</taxon>
        <taxon>Pseudomonadati</taxon>
        <taxon>Pseudomonadota</taxon>
        <taxon>Gammaproteobacteria</taxon>
        <taxon>Enterobacterales</taxon>
        <taxon>Enterobacteriaceae</taxon>
        <taxon>Salmonella</taxon>
    </lineage>
</organism>
<dbReference type="PANTHER" id="PTHR43742:SF4">
    <property type="entry name" value="TRIMETHYLAMINE-N-OXIDE REDUCTASE 1"/>
    <property type="match status" value="1"/>
</dbReference>
<protein>
    <submittedName>
        <fullName evidence="2">Trimethylamine-N-oxide reductase</fullName>
        <ecNumber evidence="2">1.7.2.3</ecNumber>
    </submittedName>
</protein>
<keyword evidence="2" id="KW-0560">Oxidoreductase</keyword>
<dbReference type="InterPro" id="IPR006656">
    <property type="entry name" value="Mopterin_OxRdtase"/>
</dbReference>
<dbReference type="Gene3D" id="3.40.228.10">
    <property type="entry name" value="Dimethylsulfoxide Reductase, domain 2"/>
    <property type="match status" value="1"/>
</dbReference>
<dbReference type="EC" id="1.7.2.3" evidence="2"/>
<gene>
    <name evidence="2" type="primary">torA_3</name>
    <name evidence="2" type="ORF">NCTC8297_00144</name>
</gene>
<dbReference type="GO" id="GO:0030151">
    <property type="term" value="F:molybdenum ion binding"/>
    <property type="evidence" value="ECO:0007669"/>
    <property type="project" value="TreeGrafter"/>
</dbReference>
<feature type="domain" description="Molybdopterin oxidoreductase" evidence="1">
    <location>
        <begin position="6"/>
        <end position="223"/>
    </location>
</feature>
<dbReference type="GO" id="GO:0009055">
    <property type="term" value="F:electron transfer activity"/>
    <property type="evidence" value="ECO:0007669"/>
    <property type="project" value="TreeGrafter"/>
</dbReference>
<dbReference type="InterPro" id="IPR050612">
    <property type="entry name" value="Prok_Mopterin_Oxidored"/>
</dbReference>
<dbReference type="Proteomes" id="UP000254741">
    <property type="component" value="Unassembled WGS sequence"/>
</dbReference>
<dbReference type="EMBL" id="UGXG01000002">
    <property type="protein sequence ID" value="SUG44987.1"/>
    <property type="molecule type" value="Genomic_DNA"/>
</dbReference>
<evidence type="ECO:0000313" key="2">
    <source>
        <dbReference type="EMBL" id="SUG44987.1"/>
    </source>
</evidence>
<dbReference type="GO" id="GO:0009061">
    <property type="term" value="P:anaerobic respiration"/>
    <property type="evidence" value="ECO:0007669"/>
    <property type="project" value="TreeGrafter"/>
</dbReference>
<dbReference type="SUPFAM" id="SSF53706">
    <property type="entry name" value="Formate dehydrogenase/DMSO reductase, domains 1-3"/>
    <property type="match status" value="1"/>
</dbReference>
<reference evidence="2 3" key="1">
    <citation type="submission" date="2018-06" db="EMBL/GenBank/DDBJ databases">
        <authorList>
            <consortium name="Pathogen Informatics"/>
            <person name="Doyle S."/>
        </authorList>
    </citation>
    <scope>NUCLEOTIDE SEQUENCE [LARGE SCALE GENOMIC DNA]</scope>
    <source>
        <strain evidence="2 3">NCTC8297</strain>
    </source>
</reference>
<accession>A0A379T2V1</accession>
<proteinExistence type="predicted"/>
<dbReference type="Pfam" id="PF00384">
    <property type="entry name" value="Molybdopterin"/>
    <property type="match status" value="1"/>
</dbReference>
<dbReference type="GO" id="GO:0050626">
    <property type="term" value="F:trimethylamine-N-oxide reductase (cytochrome c) activity"/>
    <property type="evidence" value="ECO:0007669"/>
    <property type="project" value="UniProtKB-EC"/>
</dbReference>
<dbReference type="AlphaFoldDB" id="A0A379T2V1"/>